<accession>A0A0D4CMM7</accession>
<dbReference type="EMBL" id="CP011013">
    <property type="protein sequence ID" value="AJT51422.1"/>
    <property type="molecule type" value="Genomic_DNA"/>
</dbReference>
<dbReference type="GO" id="GO:0016020">
    <property type="term" value="C:membrane"/>
    <property type="evidence" value="ECO:0007669"/>
    <property type="project" value="UniProtKB-SubCell"/>
</dbReference>
<keyword evidence="8" id="KW-1185">Reference proteome</keyword>
<sequence length="146" mass="16793">MKYLADGPGVPYHMQYMEHLHMLVDNKIVWLFVWIVVADIITGFFKSLVTKKTSSRKGTDGLIRHGVLLLIIITLYPMLDINGFRSAGDTLIVFYVLFYAVSIIENLGQMGVPVPEFVKQYIYKLSDEYNHHDTNEEVKNGTRNHD</sequence>
<dbReference type="Pfam" id="PF05105">
    <property type="entry name" value="Phage_holin_4_1"/>
    <property type="match status" value="1"/>
</dbReference>
<gene>
    <name evidence="7" type="ORF">LBLM1_03080</name>
</gene>
<dbReference type="InterPro" id="IPR006480">
    <property type="entry name" value="Phage_holin_4_1"/>
</dbReference>
<keyword evidence="2 6" id="KW-0812">Transmembrane</keyword>
<dbReference type="KEGG" id="lmu:LBLM1_03080"/>
<dbReference type="NCBIfam" id="TIGR01593">
    <property type="entry name" value="holin_tox_secr"/>
    <property type="match status" value="1"/>
</dbReference>
<feature type="transmembrane region" description="Helical" evidence="6">
    <location>
        <begin position="91"/>
        <end position="108"/>
    </location>
</feature>
<comment type="similarity">
    <text evidence="5">Belongs to the bacteriophage holin family. Cp-1 holin subfamily.</text>
</comment>
<evidence type="ECO:0000256" key="5">
    <source>
        <dbReference type="ARBA" id="ARBA00023600"/>
    </source>
</evidence>
<protein>
    <submittedName>
        <fullName evidence="7">Holin</fullName>
    </submittedName>
</protein>
<feature type="transmembrane region" description="Helical" evidence="6">
    <location>
        <begin position="61"/>
        <end position="79"/>
    </location>
</feature>
<evidence type="ECO:0000256" key="3">
    <source>
        <dbReference type="ARBA" id="ARBA00022989"/>
    </source>
</evidence>
<evidence type="ECO:0000256" key="6">
    <source>
        <dbReference type="SAM" id="Phobius"/>
    </source>
</evidence>
<evidence type="ECO:0000313" key="7">
    <source>
        <dbReference type="EMBL" id="AJT51422.1"/>
    </source>
</evidence>
<dbReference type="AlphaFoldDB" id="A0A0D4CMM7"/>
<reference evidence="7 8" key="1">
    <citation type="journal article" date="2012" name="J. Bacteriol.">
        <title>Genome sequence of Lactobacillus mucosae LM1, isolated from piglet feces.</title>
        <authorList>
            <person name="Lee J.H."/>
            <person name="Valeriano V.D."/>
            <person name="Shin Y.R."/>
            <person name="Chae J.P."/>
            <person name="Kim G.B."/>
            <person name="Ham J.S."/>
            <person name="Chun J."/>
            <person name="Kang D.K."/>
        </authorList>
    </citation>
    <scope>NUCLEOTIDE SEQUENCE [LARGE SCALE GENOMIC DNA]</scope>
    <source>
        <strain evidence="7 8">LM1</strain>
    </source>
</reference>
<dbReference type="STRING" id="1130798.LBLM1_03080"/>
<comment type="subcellular location">
    <subcellularLocation>
        <location evidence="1">Membrane</location>
        <topology evidence="1">Multi-pass membrane protein</topology>
    </subcellularLocation>
</comment>
<dbReference type="Proteomes" id="UP000003645">
    <property type="component" value="Chromosome"/>
</dbReference>
<keyword evidence="3 6" id="KW-1133">Transmembrane helix</keyword>
<dbReference type="HOGENOM" id="CLU_125939_2_1_9"/>
<organism evidence="7 8">
    <name type="scientific">Limosilactobacillus mucosae LM1</name>
    <dbReference type="NCBI Taxonomy" id="1130798"/>
    <lineage>
        <taxon>Bacteria</taxon>
        <taxon>Bacillati</taxon>
        <taxon>Bacillota</taxon>
        <taxon>Bacilli</taxon>
        <taxon>Lactobacillales</taxon>
        <taxon>Lactobacillaceae</taxon>
        <taxon>Limosilactobacillus</taxon>
    </lineage>
</organism>
<feature type="transmembrane region" description="Helical" evidence="6">
    <location>
        <begin position="28"/>
        <end position="49"/>
    </location>
</feature>
<evidence type="ECO:0000256" key="1">
    <source>
        <dbReference type="ARBA" id="ARBA00004141"/>
    </source>
</evidence>
<name>A0A0D4CMM7_LIMMU</name>
<evidence type="ECO:0000256" key="4">
    <source>
        <dbReference type="ARBA" id="ARBA00023136"/>
    </source>
</evidence>
<keyword evidence="4 6" id="KW-0472">Membrane</keyword>
<evidence type="ECO:0000313" key="8">
    <source>
        <dbReference type="Proteomes" id="UP000003645"/>
    </source>
</evidence>
<evidence type="ECO:0000256" key="2">
    <source>
        <dbReference type="ARBA" id="ARBA00022692"/>
    </source>
</evidence>
<proteinExistence type="inferred from homology"/>